<organism evidence="2">
    <name type="scientific">candidate division WOR-3 bacterium</name>
    <dbReference type="NCBI Taxonomy" id="2052148"/>
    <lineage>
        <taxon>Bacteria</taxon>
        <taxon>Bacteria division WOR-3</taxon>
    </lineage>
</organism>
<accession>A0A7C0ZDS5</accession>
<dbReference type="AlphaFoldDB" id="A0A7C0ZDS5"/>
<dbReference type="Pfam" id="PF10418">
    <property type="entry name" value="DHODB_Fe-S_bind"/>
    <property type="match status" value="1"/>
</dbReference>
<evidence type="ECO:0000259" key="1">
    <source>
        <dbReference type="Pfam" id="PF10418"/>
    </source>
</evidence>
<dbReference type="InterPro" id="IPR019480">
    <property type="entry name" value="Dihydroorotate_DH_Fe-S-bd"/>
</dbReference>
<gene>
    <name evidence="2" type="ORF">ENF18_07585</name>
</gene>
<name>A0A7C0ZDS5_UNCW3</name>
<comment type="caution">
    <text evidence="2">The sequence shown here is derived from an EMBL/GenBank/DDBJ whole genome shotgun (WGS) entry which is preliminary data.</text>
</comment>
<dbReference type="EMBL" id="DQWE01000356">
    <property type="protein sequence ID" value="HDI83634.1"/>
    <property type="molecule type" value="Genomic_DNA"/>
</dbReference>
<sequence>CGVGKCGHCAIGYIYTCIDGPVFTYWDVIHMKELI</sequence>
<proteinExistence type="predicted"/>
<feature type="non-terminal residue" evidence="2">
    <location>
        <position position="1"/>
    </location>
</feature>
<evidence type="ECO:0000313" key="2">
    <source>
        <dbReference type="EMBL" id="HDI83634.1"/>
    </source>
</evidence>
<reference evidence="2" key="1">
    <citation type="journal article" date="2020" name="mSystems">
        <title>Genome- and Community-Level Interaction Insights into Carbon Utilization and Element Cycling Functions of Hydrothermarchaeota in Hydrothermal Sediment.</title>
        <authorList>
            <person name="Zhou Z."/>
            <person name="Liu Y."/>
            <person name="Xu W."/>
            <person name="Pan J."/>
            <person name="Luo Z.H."/>
            <person name="Li M."/>
        </authorList>
    </citation>
    <scope>NUCLEOTIDE SEQUENCE [LARGE SCALE GENOMIC DNA]</scope>
    <source>
        <strain evidence="2">HyVt-102</strain>
    </source>
</reference>
<feature type="domain" description="Dihydroorotate dehydrogenase electron transfer subunit iron-sulphur cluster binding" evidence="1">
    <location>
        <begin position="1"/>
        <end position="28"/>
    </location>
</feature>
<protein>
    <submittedName>
        <fullName evidence="2">Oxidoreductase</fullName>
    </submittedName>
</protein>
<dbReference type="Proteomes" id="UP000885847">
    <property type="component" value="Unassembled WGS sequence"/>
</dbReference>